<dbReference type="OrthoDB" id="9779at2"/>
<dbReference type="GO" id="GO:0005886">
    <property type="term" value="C:plasma membrane"/>
    <property type="evidence" value="ECO:0007669"/>
    <property type="project" value="UniProtKB-SubCell"/>
</dbReference>
<evidence type="ECO:0000313" key="14">
    <source>
        <dbReference type="EMBL" id="AAC07161.1"/>
    </source>
</evidence>
<dbReference type="PROSITE" id="PS00154">
    <property type="entry name" value="ATPASE_E1_E2"/>
    <property type="match status" value="1"/>
</dbReference>
<dbReference type="EMBL" id="AE000657">
    <property type="protein sequence ID" value="AAC07161.1"/>
    <property type="molecule type" value="Genomic_DNA"/>
</dbReference>
<evidence type="ECO:0000259" key="13">
    <source>
        <dbReference type="Pfam" id="PF00122"/>
    </source>
</evidence>
<dbReference type="GO" id="GO:0022857">
    <property type="term" value="F:transmembrane transporter activity"/>
    <property type="evidence" value="ECO:0000318"/>
    <property type="project" value="GO_Central"/>
</dbReference>
<dbReference type="PANTHER" id="PTHR43520">
    <property type="entry name" value="ATP7, ISOFORM B"/>
    <property type="match status" value="1"/>
</dbReference>
<feature type="region of interest" description="Disordered" evidence="12">
    <location>
        <begin position="1"/>
        <end position="20"/>
    </location>
</feature>
<dbReference type="NCBIfam" id="TIGR01511">
    <property type="entry name" value="ATPase-IB1_Cu"/>
    <property type="match status" value="1"/>
</dbReference>
<dbReference type="GO" id="GO:0046915">
    <property type="term" value="F:transition metal ion transmembrane transporter activity"/>
    <property type="evidence" value="ECO:0007669"/>
    <property type="project" value="UniProtKB-ARBA"/>
</dbReference>
<accession>O67203</accession>
<dbReference type="PRINTS" id="PR00120">
    <property type="entry name" value="HATPASE"/>
</dbReference>
<keyword evidence="3 11" id="KW-1003">Cell membrane</keyword>
<feature type="transmembrane region" description="Helical" evidence="11">
    <location>
        <begin position="611"/>
        <end position="633"/>
    </location>
</feature>
<dbReference type="PANTHER" id="PTHR43520:SF8">
    <property type="entry name" value="P-TYPE CU(+) TRANSPORTER"/>
    <property type="match status" value="1"/>
</dbReference>
<keyword evidence="7 11" id="KW-0067">ATP-binding</keyword>
<dbReference type="GO" id="GO:0060003">
    <property type="term" value="P:copper ion export"/>
    <property type="evidence" value="ECO:0007669"/>
    <property type="project" value="UniProtKB-ARBA"/>
</dbReference>
<feature type="domain" description="P-type ATPase A" evidence="13">
    <location>
        <begin position="156"/>
        <end position="257"/>
    </location>
</feature>
<dbReference type="PATRIC" id="fig|224324.8.peg.878"/>
<dbReference type="SUPFAM" id="SSF81653">
    <property type="entry name" value="Calcium ATPase, transduction domain A"/>
    <property type="match status" value="1"/>
</dbReference>
<dbReference type="GO" id="GO:0055085">
    <property type="term" value="P:transmembrane transport"/>
    <property type="evidence" value="ECO:0000318"/>
    <property type="project" value="GO_Central"/>
</dbReference>
<dbReference type="NCBIfam" id="TIGR01525">
    <property type="entry name" value="ATPase-IB_hvy"/>
    <property type="match status" value="1"/>
</dbReference>
<dbReference type="GO" id="GO:0019829">
    <property type="term" value="F:ATPase-coupled monoatomic cation transmembrane transporter activity"/>
    <property type="evidence" value="ECO:0007669"/>
    <property type="project" value="InterPro"/>
</dbReference>
<dbReference type="HOGENOM" id="CLU_001771_11_2_0"/>
<evidence type="ECO:0000256" key="1">
    <source>
        <dbReference type="ARBA" id="ARBA00004651"/>
    </source>
</evidence>
<comment type="similarity">
    <text evidence="2 11">Belongs to the cation transport ATPase (P-type) (TC 3.A.3) family. Type IB subfamily.</text>
</comment>
<dbReference type="GO" id="GO:0005524">
    <property type="term" value="F:ATP binding"/>
    <property type="evidence" value="ECO:0007669"/>
    <property type="project" value="UniProtKB-UniRule"/>
</dbReference>
<dbReference type="Gene3D" id="3.40.1110.10">
    <property type="entry name" value="Calcium-transporting ATPase, cytoplasmic domain N"/>
    <property type="match status" value="1"/>
</dbReference>
<dbReference type="FunFam" id="2.70.150.10:FF:000020">
    <property type="entry name" value="Copper-exporting P-type ATPase A"/>
    <property type="match status" value="1"/>
</dbReference>
<dbReference type="Proteomes" id="UP000000798">
    <property type="component" value="Chromosome"/>
</dbReference>
<dbReference type="GO" id="GO:0046872">
    <property type="term" value="F:metal ion binding"/>
    <property type="evidence" value="ECO:0007669"/>
    <property type="project" value="UniProtKB-KW"/>
</dbReference>
<dbReference type="Gene3D" id="2.70.150.10">
    <property type="entry name" value="Calcium-transporting ATPase, cytoplasmic transduction domain A"/>
    <property type="match status" value="1"/>
</dbReference>
<feature type="transmembrane region" description="Helical" evidence="11">
    <location>
        <begin position="32"/>
        <end position="49"/>
    </location>
</feature>
<dbReference type="GO" id="GO:0016020">
    <property type="term" value="C:membrane"/>
    <property type="evidence" value="ECO:0000318"/>
    <property type="project" value="GO_Central"/>
</dbReference>
<evidence type="ECO:0000256" key="6">
    <source>
        <dbReference type="ARBA" id="ARBA00022741"/>
    </source>
</evidence>
<dbReference type="Pfam" id="PF00122">
    <property type="entry name" value="E1-E2_ATPase"/>
    <property type="match status" value="1"/>
</dbReference>
<sequence length="664" mass="73033">MHEHHDKHKHELKRKSEKHEHAHHAEIIKRKALITTILTVPVVVLSPSIQELIGIKVSFPYSNWVILLLSTAVFIYGGTFFLKGMLEELKKKNPGMMTLVGLAISVAYIYSVYTFFFGGKEFFWELTTLIVVMLWGHYVEMKSVLGAGRALEELVKLIPSKAHLVTQKGLIDVPVEKLKKGDLVLVRPGEKIPTDGTVVEGNTHVDESMLTGESRPVPKKPGDKVIGGSVNLEGSIKVRVEKTGEETYLKQVIKLVKEAQESKTKLQSLADRAAFYLTVIAVSLGSISLLFWWYYLGDLNFAVERAVTVMVTACPHALGLAIPLVVSISTSYSARNGILVRNRLALEKAKDIDVVVFDKTGTLTEGKLGVTEVITKDIEEGEFLKFVASVENHSEHVIARAIVSYAKEKEEVKNFKAFPGKGVCGEVSGRNVCVGTLEFLKEINVKLDEELVERARSLQSEGKTVVFASMDGKLAGIIALADRIKEESYEAVRSLKELGKKVVMITGDSEEVAKYVAKELEMDEYFARVLPHEKAQKIKELQDRGYSVAMVGDGVNDAPALIQADVGIAIGSGTDIAIESADVILVKSDPRDVVKVIKLSQVTVSKMLQNLFWAVGYNVITLPLATGLGYPWGFVLKPAVGAIFMSASTVIVALNSMLMKKELR</sequence>
<dbReference type="KEGG" id="aae:aq_1125"/>
<evidence type="ECO:0000256" key="12">
    <source>
        <dbReference type="SAM" id="MobiDB-lite"/>
    </source>
</evidence>
<dbReference type="Gene3D" id="3.40.50.1000">
    <property type="entry name" value="HAD superfamily/HAD-like"/>
    <property type="match status" value="1"/>
</dbReference>
<protein>
    <submittedName>
        <fullName evidence="14">Cation transporting ATPase (E1-E2 family)</fullName>
    </submittedName>
</protein>
<keyword evidence="15" id="KW-1185">Reference proteome</keyword>
<dbReference type="InterPro" id="IPR044492">
    <property type="entry name" value="P_typ_ATPase_HD_dom"/>
</dbReference>
<dbReference type="EnsemblBacteria" id="AAC07161">
    <property type="protein sequence ID" value="AAC07161"/>
    <property type="gene ID" value="aq_1125"/>
</dbReference>
<dbReference type="GO" id="GO:0015662">
    <property type="term" value="F:P-type ion transporter activity"/>
    <property type="evidence" value="ECO:0007669"/>
    <property type="project" value="UniProtKB-ARBA"/>
</dbReference>
<dbReference type="InterPro" id="IPR023214">
    <property type="entry name" value="HAD_sf"/>
</dbReference>
<dbReference type="InterPro" id="IPR027256">
    <property type="entry name" value="P-typ_ATPase_IB"/>
</dbReference>
<keyword evidence="6 11" id="KW-0547">Nucleotide-binding</keyword>
<feature type="transmembrane region" description="Helical" evidence="11">
    <location>
        <begin position="61"/>
        <end position="82"/>
    </location>
</feature>
<dbReference type="InterPro" id="IPR018303">
    <property type="entry name" value="ATPase_P-typ_P_site"/>
</dbReference>
<feature type="transmembrane region" description="Helical" evidence="11">
    <location>
        <begin position="273"/>
        <end position="295"/>
    </location>
</feature>
<dbReference type="SUPFAM" id="SSF81665">
    <property type="entry name" value="Calcium ATPase, transmembrane domain M"/>
    <property type="match status" value="1"/>
</dbReference>
<dbReference type="InterPro" id="IPR023298">
    <property type="entry name" value="ATPase_P-typ_TM_dom_sf"/>
</dbReference>
<dbReference type="AlphaFoldDB" id="O67203"/>
<keyword evidence="4 11" id="KW-0812">Transmembrane</keyword>
<evidence type="ECO:0000256" key="9">
    <source>
        <dbReference type="ARBA" id="ARBA00022989"/>
    </source>
</evidence>
<dbReference type="eggNOG" id="COG2217">
    <property type="taxonomic scope" value="Bacteria"/>
</dbReference>
<evidence type="ECO:0000256" key="4">
    <source>
        <dbReference type="ARBA" id="ARBA00022692"/>
    </source>
</evidence>
<feature type="transmembrane region" description="Helical" evidence="11">
    <location>
        <begin position="122"/>
        <end position="139"/>
    </location>
</feature>
<feature type="transmembrane region" description="Helical" evidence="11">
    <location>
        <begin position="94"/>
        <end position="116"/>
    </location>
</feature>
<dbReference type="PRINTS" id="PR00119">
    <property type="entry name" value="CATATPASE"/>
</dbReference>
<evidence type="ECO:0000256" key="11">
    <source>
        <dbReference type="RuleBase" id="RU362081"/>
    </source>
</evidence>
<dbReference type="InterPro" id="IPR008250">
    <property type="entry name" value="ATPase_P-typ_transduc_dom_A_sf"/>
</dbReference>
<feature type="transmembrane region" description="Helical" evidence="11">
    <location>
        <begin position="307"/>
        <end position="326"/>
    </location>
</feature>
<evidence type="ECO:0000256" key="8">
    <source>
        <dbReference type="ARBA" id="ARBA00022967"/>
    </source>
</evidence>
<dbReference type="InParanoid" id="O67203"/>
<evidence type="ECO:0000256" key="2">
    <source>
        <dbReference type="ARBA" id="ARBA00006024"/>
    </source>
</evidence>
<dbReference type="SUPFAM" id="SSF56784">
    <property type="entry name" value="HAD-like"/>
    <property type="match status" value="1"/>
</dbReference>
<evidence type="ECO:0000313" key="15">
    <source>
        <dbReference type="Proteomes" id="UP000000798"/>
    </source>
</evidence>
<dbReference type="NCBIfam" id="TIGR01494">
    <property type="entry name" value="ATPase_P-type"/>
    <property type="match status" value="1"/>
</dbReference>
<dbReference type="Pfam" id="PF00702">
    <property type="entry name" value="Hydrolase"/>
    <property type="match status" value="1"/>
</dbReference>
<dbReference type="BRENDA" id="7.2.2.9">
    <property type="organism ID" value="396"/>
</dbReference>
<reference evidence="14 15" key="1">
    <citation type="journal article" date="1998" name="Nature">
        <title>The complete genome of the hyperthermophilic bacterium Aquifex aeolicus.</title>
        <authorList>
            <person name="Deckert G."/>
            <person name="Warren P.V."/>
            <person name="Gaasterland T."/>
            <person name="Young W.G."/>
            <person name="Lenox A.L."/>
            <person name="Graham D.E."/>
            <person name="Overbeek R."/>
            <person name="Snead M.A."/>
            <person name="Keller M."/>
            <person name="Aujay M."/>
            <person name="Huber R."/>
            <person name="Feldman R.A."/>
            <person name="Short J.M."/>
            <person name="Olson G.J."/>
            <person name="Swanson R.V."/>
        </authorList>
    </citation>
    <scope>NUCLEOTIDE SEQUENCE [LARGE SCALE GENOMIC DNA]</scope>
    <source>
        <strain evidence="14 15">VF5</strain>
    </source>
</reference>
<dbReference type="RefSeq" id="WP_010880705.1">
    <property type="nucleotide sequence ID" value="NC_000918.1"/>
</dbReference>
<evidence type="ECO:0000256" key="5">
    <source>
        <dbReference type="ARBA" id="ARBA00022723"/>
    </source>
</evidence>
<dbReference type="InterPro" id="IPR001757">
    <property type="entry name" value="P_typ_ATPase"/>
</dbReference>
<dbReference type="SFLD" id="SFLDS00003">
    <property type="entry name" value="Haloacid_Dehalogenase"/>
    <property type="match status" value="1"/>
</dbReference>
<dbReference type="TCDB" id="3.A.3.5.22">
    <property type="family name" value="the p-type atpase (p-atpase) superfamily"/>
</dbReference>
<dbReference type="PIR" id="H70396">
    <property type="entry name" value="H70396"/>
</dbReference>
<keyword evidence="9 11" id="KW-1133">Transmembrane helix</keyword>
<dbReference type="InterPro" id="IPR059000">
    <property type="entry name" value="ATPase_P-type_domA"/>
</dbReference>
<keyword evidence="8" id="KW-1278">Translocase</keyword>
<dbReference type="InterPro" id="IPR036412">
    <property type="entry name" value="HAD-like_sf"/>
</dbReference>
<organism evidence="14 15">
    <name type="scientific">Aquifex aeolicus (strain VF5)</name>
    <dbReference type="NCBI Taxonomy" id="224324"/>
    <lineage>
        <taxon>Bacteria</taxon>
        <taxon>Pseudomonadati</taxon>
        <taxon>Aquificota</taxon>
        <taxon>Aquificia</taxon>
        <taxon>Aquificales</taxon>
        <taxon>Aquificaceae</taxon>
        <taxon>Aquifex</taxon>
    </lineage>
</organism>
<dbReference type="GO" id="GO:0016887">
    <property type="term" value="F:ATP hydrolysis activity"/>
    <property type="evidence" value="ECO:0007669"/>
    <property type="project" value="InterPro"/>
</dbReference>
<proteinExistence type="inferred from homology"/>
<dbReference type="InterPro" id="IPR023299">
    <property type="entry name" value="ATPase_P-typ_cyto_dom_N"/>
</dbReference>
<dbReference type="SFLD" id="SFLDG00002">
    <property type="entry name" value="C1.7:_P-type_atpase_like"/>
    <property type="match status" value="1"/>
</dbReference>
<evidence type="ECO:0000256" key="3">
    <source>
        <dbReference type="ARBA" id="ARBA00022475"/>
    </source>
</evidence>
<dbReference type="CDD" id="cd07552">
    <property type="entry name" value="P-type_ATPase_Cu-like"/>
    <property type="match status" value="1"/>
</dbReference>
<evidence type="ECO:0000256" key="7">
    <source>
        <dbReference type="ARBA" id="ARBA00022840"/>
    </source>
</evidence>
<dbReference type="SFLD" id="SFLDF00027">
    <property type="entry name" value="p-type_atpase"/>
    <property type="match status" value="1"/>
</dbReference>
<comment type="subcellular location">
    <subcellularLocation>
        <location evidence="1">Cell membrane</location>
        <topology evidence="1">Multi-pass membrane protein</topology>
    </subcellularLocation>
</comment>
<keyword evidence="5 11" id="KW-0479">Metal-binding</keyword>
<keyword evidence="10 11" id="KW-0472">Membrane</keyword>
<feature type="transmembrane region" description="Helical" evidence="11">
    <location>
        <begin position="639"/>
        <end position="658"/>
    </location>
</feature>
<name>O67203_AQUAE</name>
<feature type="compositionally biased region" description="Basic residues" evidence="12">
    <location>
        <begin position="1"/>
        <end position="16"/>
    </location>
</feature>
<evidence type="ECO:0000256" key="10">
    <source>
        <dbReference type="ARBA" id="ARBA00023136"/>
    </source>
</evidence>
<dbReference type="NCBIfam" id="TIGR01512">
    <property type="entry name" value="ATPase-IB2_Cd"/>
    <property type="match status" value="1"/>
</dbReference>
<gene>
    <name evidence="14" type="primary">ctrA3</name>
    <name evidence="14" type="ordered locus">aq_1125</name>
</gene>
<dbReference type="STRING" id="224324.aq_1125"/>